<reference evidence="1" key="1">
    <citation type="submission" date="2020-03" db="EMBL/GenBank/DDBJ databases">
        <title>The deep terrestrial virosphere.</title>
        <authorList>
            <person name="Holmfeldt K."/>
            <person name="Nilsson E."/>
            <person name="Simone D."/>
            <person name="Lopez-Fernandez M."/>
            <person name="Wu X."/>
            <person name="de Brujin I."/>
            <person name="Lundin D."/>
            <person name="Andersson A."/>
            <person name="Bertilsson S."/>
            <person name="Dopson M."/>
        </authorList>
    </citation>
    <scope>NUCLEOTIDE SEQUENCE</scope>
    <source>
        <strain evidence="2">MM415A00270</strain>
        <strain evidence="1">MM415B00672</strain>
    </source>
</reference>
<accession>A0A6M3IZM5</accession>
<proteinExistence type="predicted"/>
<sequence>MNKILIFLIGLLAIFGMTTYFENNALQSEMASINKTLAHRERIAYRYADRYNFLRYQLSSTNMRVSVLEQNKSTEVIHKWDPVFYKQGKD</sequence>
<evidence type="ECO:0000313" key="2">
    <source>
        <dbReference type="EMBL" id="QJA83614.1"/>
    </source>
</evidence>
<evidence type="ECO:0000313" key="1">
    <source>
        <dbReference type="EMBL" id="QJA62990.1"/>
    </source>
</evidence>
<dbReference type="EMBL" id="MT141487">
    <property type="protein sequence ID" value="QJA62990.1"/>
    <property type="molecule type" value="Genomic_DNA"/>
</dbReference>
<name>A0A6M3IZM5_9ZZZZ</name>
<organism evidence="1">
    <name type="scientific">viral metagenome</name>
    <dbReference type="NCBI Taxonomy" id="1070528"/>
    <lineage>
        <taxon>unclassified sequences</taxon>
        <taxon>metagenomes</taxon>
        <taxon>organismal metagenomes</taxon>
    </lineage>
</organism>
<gene>
    <name evidence="2" type="ORF">MM415A00270_0022</name>
    <name evidence="1" type="ORF">MM415B00672_0008</name>
</gene>
<protein>
    <submittedName>
        <fullName evidence="1">Uncharacterized protein</fullName>
    </submittedName>
</protein>
<dbReference type="EMBL" id="MT142514">
    <property type="protein sequence ID" value="QJA83614.1"/>
    <property type="molecule type" value="Genomic_DNA"/>
</dbReference>
<dbReference type="AlphaFoldDB" id="A0A6M3IZM5"/>